<dbReference type="EMBL" id="CM023489">
    <property type="protein sequence ID" value="KAH6921578.1"/>
    <property type="molecule type" value="Genomic_DNA"/>
</dbReference>
<evidence type="ECO:0000313" key="1">
    <source>
        <dbReference type="EMBL" id="KAH6921578.1"/>
    </source>
</evidence>
<name>A0ACB7RHB1_HYAAI</name>
<evidence type="ECO:0000313" key="2">
    <source>
        <dbReference type="Proteomes" id="UP000821845"/>
    </source>
</evidence>
<reference evidence="1" key="1">
    <citation type="submission" date="2020-05" db="EMBL/GenBank/DDBJ databases">
        <title>Large-scale comparative analyses of tick genomes elucidate their genetic diversity and vector capacities.</title>
        <authorList>
            <person name="Jia N."/>
            <person name="Wang J."/>
            <person name="Shi W."/>
            <person name="Du L."/>
            <person name="Sun Y."/>
            <person name="Zhan W."/>
            <person name="Jiang J."/>
            <person name="Wang Q."/>
            <person name="Zhang B."/>
            <person name="Ji P."/>
            <person name="Sakyi L.B."/>
            <person name="Cui X."/>
            <person name="Yuan T."/>
            <person name="Jiang B."/>
            <person name="Yang W."/>
            <person name="Lam T.T.-Y."/>
            <person name="Chang Q."/>
            <person name="Ding S."/>
            <person name="Wang X."/>
            <person name="Zhu J."/>
            <person name="Ruan X."/>
            <person name="Zhao L."/>
            <person name="Wei J."/>
            <person name="Que T."/>
            <person name="Du C."/>
            <person name="Cheng J."/>
            <person name="Dai P."/>
            <person name="Han X."/>
            <person name="Huang E."/>
            <person name="Gao Y."/>
            <person name="Liu J."/>
            <person name="Shao H."/>
            <person name="Ye R."/>
            <person name="Li L."/>
            <person name="Wei W."/>
            <person name="Wang X."/>
            <person name="Wang C."/>
            <person name="Yang T."/>
            <person name="Huo Q."/>
            <person name="Li W."/>
            <person name="Guo W."/>
            <person name="Chen H."/>
            <person name="Zhou L."/>
            <person name="Ni X."/>
            <person name="Tian J."/>
            <person name="Zhou Y."/>
            <person name="Sheng Y."/>
            <person name="Liu T."/>
            <person name="Pan Y."/>
            <person name="Xia L."/>
            <person name="Li J."/>
            <person name="Zhao F."/>
            <person name="Cao W."/>
        </authorList>
    </citation>
    <scope>NUCLEOTIDE SEQUENCE</scope>
    <source>
        <strain evidence="1">Hyas-2018</strain>
    </source>
</reference>
<protein>
    <submittedName>
        <fullName evidence="1">Uncharacterized protein</fullName>
    </submittedName>
</protein>
<sequence length="767" mass="86275">MYLHECKHFVKELVTFTSIDESAQDQEDSGLVPSSELTESTQTPSELQHLNRGTCRTIRNATTEVPRHPSASHVKCSNGAVLYLEESIRTDQAHCQKGDGVKLRSCHLCAATYKTLGGLKYHLNRHKGIKPFRCRYCSHRCILKEDLESHIHSRHSDKRPFKCDLCDKAFATREVLTVHRRIHTGEKPYACRHCPAAFIDGSGLRVHMLSTHSTERPHVCEHCGKSFAMRHRLKRHEITHTANTPHLCHLCPARYTMQASLVVHLRSHSNERPYACEQCGKGFATSGRRACTYQEHAFLGAGVHVQDVSLVSAMKGDDGTFQPWAANESDRKALQSEIQLAYFVLYGLLVLLAFVVLPFAYFFSEEKDDTLDRGACSRAVSALKYTVLFLLVAGVLLTIGAVIPLRQAPPSNSTEWDKIRFLVDELAASRGEDSLRFLLSLFVLVGMFLLIVYTGFGMSALPLRLVLGERSATVEVADVGERRRALRTQLDSLARHGGGTNRERTTRLQEQLQNLDERQRRLEEFRGSCSYRLRFLIRPLQIVLGVVFALLGLLLWTSLLLSNVDKAMHSLGFRMGYLLDHPQLPNPLDLTLVWLQRWGASILDSALILALLLLLIACSTYGLQRIGIWCLFLQMYRLRMGRARPQAVLLLCMALVFVALALNVLLHSACPQYATYGSQRYQGVNGTQPCDAQALPDDCVMSRGSAMLESFFFKAWIFGAAFYWATWLFVGSVVVSFLVVVIRGRQSSVEVDTDEFDDDDDEPLIRA</sequence>
<organism evidence="1 2">
    <name type="scientific">Hyalomma asiaticum</name>
    <name type="common">Tick</name>
    <dbReference type="NCBI Taxonomy" id="266040"/>
    <lineage>
        <taxon>Eukaryota</taxon>
        <taxon>Metazoa</taxon>
        <taxon>Ecdysozoa</taxon>
        <taxon>Arthropoda</taxon>
        <taxon>Chelicerata</taxon>
        <taxon>Arachnida</taxon>
        <taxon>Acari</taxon>
        <taxon>Parasitiformes</taxon>
        <taxon>Ixodida</taxon>
        <taxon>Ixodoidea</taxon>
        <taxon>Ixodidae</taxon>
        <taxon>Hyalomminae</taxon>
        <taxon>Hyalomma</taxon>
    </lineage>
</organism>
<comment type="caution">
    <text evidence="1">The sequence shown here is derived from an EMBL/GenBank/DDBJ whole genome shotgun (WGS) entry which is preliminary data.</text>
</comment>
<gene>
    <name evidence="1" type="ORF">HPB50_002472</name>
</gene>
<proteinExistence type="predicted"/>
<accession>A0ACB7RHB1</accession>
<keyword evidence="2" id="KW-1185">Reference proteome</keyword>
<dbReference type="Proteomes" id="UP000821845">
    <property type="component" value="Chromosome 9"/>
</dbReference>